<evidence type="ECO:0000256" key="4">
    <source>
        <dbReference type="ARBA" id="ARBA00022679"/>
    </source>
</evidence>
<dbReference type="RefSeq" id="WP_111248071.1">
    <property type="nucleotide sequence ID" value="NZ_PIEU01000076.1"/>
</dbReference>
<feature type="transmembrane region" description="Helical" evidence="8">
    <location>
        <begin position="121"/>
        <end position="139"/>
    </location>
</feature>
<comment type="caution">
    <text evidence="9">The sequence shown here is derived from an EMBL/GenBank/DDBJ whole genome shotgun (WGS) entry which is preliminary data.</text>
</comment>
<feature type="transmembrane region" description="Helical" evidence="8">
    <location>
        <begin position="145"/>
        <end position="164"/>
    </location>
</feature>
<evidence type="ECO:0000256" key="1">
    <source>
        <dbReference type="ARBA" id="ARBA00004651"/>
    </source>
</evidence>
<feature type="transmembrane region" description="Helical" evidence="8">
    <location>
        <begin position="6"/>
        <end position="23"/>
    </location>
</feature>
<keyword evidence="7 8" id="KW-0472">Membrane</keyword>
<feature type="transmembrane region" description="Helical" evidence="8">
    <location>
        <begin position="199"/>
        <end position="232"/>
    </location>
</feature>
<evidence type="ECO:0008006" key="11">
    <source>
        <dbReference type="Google" id="ProtNLM"/>
    </source>
</evidence>
<feature type="transmembrane region" description="Helical" evidence="8">
    <location>
        <begin position="244"/>
        <end position="266"/>
    </location>
</feature>
<dbReference type="Proteomes" id="UP000249828">
    <property type="component" value="Unassembled WGS sequence"/>
</dbReference>
<keyword evidence="3" id="KW-0328">Glycosyltransferase</keyword>
<keyword evidence="5 8" id="KW-0812">Transmembrane</keyword>
<evidence type="ECO:0000256" key="5">
    <source>
        <dbReference type="ARBA" id="ARBA00022692"/>
    </source>
</evidence>
<feature type="transmembrane region" description="Helical" evidence="8">
    <location>
        <begin position="378"/>
        <end position="397"/>
    </location>
</feature>
<organism evidence="9 10">
    <name type="scientific">Enterococcus plantarum</name>
    <dbReference type="NCBI Taxonomy" id="1077675"/>
    <lineage>
        <taxon>Bacteria</taxon>
        <taxon>Bacillati</taxon>
        <taxon>Bacillota</taxon>
        <taxon>Bacilli</taxon>
        <taxon>Lactobacillales</taxon>
        <taxon>Enterococcaceae</taxon>
        <taxon>Enterococcus</taxon>
    </lineage>
</organism>
<feature type="transmembrane region" description="Helical" evidence="8">
    <location>
        <begin position="319"/>
        <end position="341"/>
    </location>
</feature>
<dbReference type="GO" id="GO:0009103">
    <property type="term" value="P:lipopolysaccharide biosynthetic process"/>
    <property type="evidence" value="ECO:0007669"/>
    <property type="project" value="UniProtKB-ARBA"/>
</dbReference>
<dbReference type="EMBL" id="PIEU01000076">
    <property type="protein sequence ID" value="PZL72803.1"/>
    <property type="molecule type" value="Genomic_DNA"/>
</dbReference>
<keyword evidence="4" id="KW-0808">Transferase</keyword>
<name>A0A2W3ZVC9_9ENTE</name>
<accession>A0A2W3ZVC9</accession>
<dbReference type="AlphaFoldDB" id="A0A2W3ZVC9"/>
<feature type="transmembrane region" description="Helical" evidence="8">
    <location>
        <begin position="86"/>
        <end position="109"/>
    </location>
</feature>
<protein>
    <recommendedName>
        <fullName evidence="11">Glycosyltransferase RgtA/B/C/D-like domain-containing protein</fullName>
    </recommendedName>
</protein>
<evidence type="ECO:0000256" key="8">
    <source>
        <dbReference type="SAM" id="Phobius"/>
    </source>
</evidence>
<dbReference type="GO" id="GO:0016763">
    <property type="term" value="F:pentosyltransferase activity"/>
    <property type="evidence" value="ECO:0007669"/>
    <property type="project" value="TreeGrafter"/>
</dbReference>
<evidence type="ECO:0000256" key="2">
    <source>
        <dbReference type="ARBA" id="ARBA00022475"/>
    </source>
</evidence>
<keyword evidence="2" id="KW-1003">Cell membrane</keyword>
<reference evidence="9 10" key="1">
    <citation type="submission" date="2017-11" db="EMBL/GenBank/DDBJ databases">
        <title>Draft genome sequence of Enterococcus plantarum TRW2 strain isolated from lettuce.</title>
        <authorList>
            <person name="Kim E.B."/>
            <person name="Marco M.L."/>
            <person name="Williams T.R."/>
            <person name="You I.H."/>
        </authorList>
    </citation>
    <scope>NUCLEOTIDE SEQUENCE [LARGE SCALE GENOMIC DNA]</scope>
    <source>
        <strain evidence="9 10">TRW2</strain>
    </source>
</reference>
<feature type="transmembrane region" description="Helical" evidence="8">
    <location>
        <begin position="35"/>
        <end position="52"/>
    </location>
</feature>
<keyword evidence="10" id="KW-1185">Reference proteome</keyword>
<gene>
    <name evidence="9" type="ORF">CI088_09915</name>
</gene>
<evidence type="ECO:0000256" key="6">
    <source>
        <dbReference type="ARBA" id="ARBA00022989"/>
    </source>
</evidence>
<feature type="transmembrane region" description="Helical" evidence="8">
    <location>
        <begin position="176"/>
        <end position="193"/>
    </location>
</feature>
<feature type="transmembrane region" description="Helical" evidence="8">
    <location>
        <begin position="404"/>
        <end position="423"/>
    </location>
</feature>
<evidence type="ECO:0000313" key="9">
    <source>
        <dbReference type="EMBL" id="PZL72803.1"/>
    </source>
</evidence>
<keyword evidence="6 8" id="KW-1133">Transmembrane helix</keyword>
<sequence length="557" mass="63713">MTIILYGLLLVFLLVGGFVVQKESGKALFGKHNRFNQLLFMLLCVGLLVRYFNLGELPGLQIDEAMSGYDTWALANYGTDSALNSWPIYLIGYGTGPNALYSYLSLPFVKIMGLNLISTRLAMLSLSSITLLVVMWTLLKLKIPRYLSLAIFFVLTISPWHIMISRFGLDANVAPHLLLLAFCFIQLGIEALGKRKMVFYSFSVFLLGLTAYAYIATWYFLPIFLIWILIYFMKNRLIDTKQMIILIATLVVTILPILLFAFIQYFGEDSISILGITFPKLIGSQNTGQTILFQEDFLSALVENLKRIVVFIIYGGDGLIFSSIPGFGFIYNLAGVFLVGIGLRKINQEKTHFSKITLLWFWSCIPLLLIVVPVVHHWNVILFPMTIIMGYGLYALCSLEKVEVFQSSFIVLSVLFVLFLFNYTSKYKEEQQDSTYMAPITLGDVLKVGEEKKLETIYVDRSSFKQLKNWTFIFFRFYDPISPEAYQATRDTPYDRLENMTIKHYGRYVFLEDGEKIEDTEGSVGYLGHSGTDLDELEELKDFEAYENKDFVLLYKE</sequence>
<evidence type="ECO:0000313" key="10">
    <source>
        <dbReference type="Proteomes" id="UP000249828"/>
    </source>
</evidence>
<feature type="transmembrane region" description="Helical" evidence="8">
    <location>
        <begin position="353"/>
        <end position="372"/>
    </location>
</feature>
<dbReference type="GO" id="GO:0005886">
    <property type="term" value="C:plasma membrane"/>
    <property type="evidence" value="ECO:0007669"/>
    <property type="project" value="UniProtKB-SubCell"/>
</dbReference>
<dbReference type="InterPro" id="IPR050297">
    <property type="entry name" value="LipidA_mod_glycosyltrf_83"/>
</dbReference>
<evidence type="ECO:0000256" key="7">
    <source>
        <dbReference type="ARBA" id="ARBA00023136"/>
    </source>
</evidence>
<comment type="subcellular location">
    <subcellularLocation>
        <location evidence="1">Cell membrane</location>
        <topology evidence="1">Multi-pass membrane protein</topology>
    </subcellularLocation>
</comment>
<proteinExistence type="predicted"/>
<evidence type="ECO:0000256" key="3">
    <source>
        <dbReference type="ARBA" id="ARBA00022676"/>
    </source>
</evidence>
<dbReference type="PANTHER" id="PTHR33908">
    <property type="entry name" value="MANNOSYLTRANSFERASE YKCB-RELATED"/>
    <property type="match status" value="1"/>
</dbReference>
<dbReference type="PANTHER" id="PTHR33908:SF11">
    <property type="entry name" value="MEMBRANE PROTEIN"/>
    <property type="match status" value="1"/>
</dbReference>